<feature type="transmembrane region" description="Helical" evidence="1">
    <location>
        <begin position="164"/>
        <end position="184"/>
    </location>
</feature>
<name>A0A6J4UW16_9CYAN</name>
<sequence>MQYESWLRMLVWTNYRLAVLFGVVIPLGLFLWAFIQKAEAIQRLLATYWRVSSLLAIAVYLMIAQLPIGFLAGFGALLLIPIALWFWVDLNEEIDDRRGRLKLAFVSWRWAMTIYCTLVALLQLPFLRCAFAPGAIATPGCQVWLEAPFLFKQIFHANTKMGTLGFLAVVALTIYVLSLLYFVFVKLGKQGRSATGY</sequence>
<keyword evidence="1" id="KW-0812">Transmembrane</keyword>
<evidence type="ECO:0000313" key="2">
    <source>
        <dbReference type="EMBL" id="CAA9559924.1"/>
    </source>
</evidence>
<organism evidence="2">
    <name type="scientific">uncultured Synechococcales cyanobacterium</name>
    <dbReference type="NCBI Taxonomy" id="1936017"/>
    <lineage>
        <taxon>Bacteria</taxon>
        <taxon>Bacillati</taxon>
        <taxon>Cyanobacteriota</taxon>
        <taxon>Cyanophyceae</taxon>
        <taxon>Synechococcales</taxon>
        <taxon>environmental samples</taxon>
    </lineage>
</organism>
<dbReference type="Pfam" id="PF11375">
    <property type="entry name" value="DUF3177"/>
    <property type="match status" value="1"/>
</dbReference>
<feature type="transmembrane region" description="Helical" evidence="1">
    <location>
        <begin position="70"/>
        <end position="88"/>
    </location>
</feature>
<gene>
    <name evidence="2" type="ORF">AVDCRST_MAG81-540</name>
</gene>
<feature type="transmembrane region" description="Helical" evidence="1">
    <location>
        <begin position="108"/>
        <end position="126"/>
    </location>
</feature>
<dbReference type="EMBL" id="CADCWO010000035">
    <property type="protein sequence ID" value="CAA9559924.1"/>
    <property type="molecule type" value="Genomic_DNA"/>
</dbReference>
<dbReference type="AlphaFoldDB" id="A0A6J4UW16"/>
<proteinExistence type="predicted"/>
<protein>
    <submittedName>
        <fullName evidence="2">L-lactate permease</fullName>
    </submittedName>
</protein>
<evidence type="ECO:0000256" key="1">
    <source>
        <dbReference type="SAM" id="Phobius"/>
    </source>
</evidence>
<dbReference type="InterPro" id="IPR021515">
    <property type="entry name" value="DUF3177"/>
</dbReference>
<reference evidence="2" key="1">
    <citation type="submission" date="2020-02" db="EMBL/GenBank/DDBJ databases">
        <authorList>
            <person name="Meier V. D."/>
        </authorList>
    </citation>
    <scope>NUCLEOTIDE SEQUENCE</scope>
    <source>
        <strain evidence="2">AVDCRST_MAG81</strain>
    </source>
</reference>
<keyword evidence="1" id="KW-0472">Membrane</keyword>
<accession>A0A6J4UW16</accession>
<keyword evidence="1" id="KW-1133">Transmembrane helix</keyword>
<feature type="transmembrane region" description="Helical" evidence="1">
    <location>
        <begin position="15"/>
        <end position="35"/>
    </location>
</feature>